<dbReference type="PANTHER" id="PTHR35936:SF17">
    <property type="entry name" value="ARGININE-BINDING EXTRACELLULAR PROTEIN ARTP"/>
    <property type="match status" value="1"/>
</dbReference>
<dbReference type="InterPro" id="IPR001638">
    <property type="entry name" value="Solute-binding_3/MltF_N"/>
</dbReference>
<sequence>MTRLFTRAATAALAALTLALAACSSPTSTTSASPSAGTPSASASVDVKTLTVTPGKLTIATGQPAYSPWVENDKPESGEGFEAAVAYAVAGKLGFTNADVVWKRTTFDQAIAPGAKDWDFNLQQFSITDERKKAVDFSTPYYTTTQTVVTYKGSKIAAVNSVAGLKDALLGVQIGTTSQADVTNLIAPTTQPKVFNTNEDAVQALKNKQVDGLVVDLPTALYMAAAQLDDGVIIGQLADNSGGDEFGLVLQRGSKLTAPVSAAVDALRTDGTLAALEKKWLSESIDVPVLQ</sequence>
<dbReference type="PROSITE" id="PS51257">
    <property type="entry name" value="PROKAR_LIPOPROTEIN"/>
    <property type="match status" value="1"/>
</dbReference>
<protein>
    <submittedName>
        <fullName evidence="5">ABC transporter, substrate-binding protein, family 3</fullName>
    </submittedName>
</protein>
<dbReference type="KEGG" id="mgg:MPLG2_2867"/>
<feature type="signal peptide" evidence="2">
    <location>
        <begin position="1"/>
        <end position="21"/>
    </location>
</feature>
<reference evidence="5 6" key="1">
    <citation type="submission" date="2018-02" db="EMBL/GenBank/DDBJ databases">
        <authorList>
            <person name="Cohen D.B."/>
            <person name="Kent A.D."/>
        </authorList>
    </citation>
    <scope>NUCLEOTIDE SEQUENCE [LARGE SCALE GENOMIC DNA]</scope>
    <source>
        <strain evidence="5">1</strain>
    </source>
</reference>
<dbReference type="Gene3D" id="3.40.190.10">
    <property type="entry name" value="Periplasmic binding protein-like II"/>
    <property type="match status" value="2"/>
</dbReference>
<dbReference type="EMBL" id="LT985188">
    <property type="protein sequence ID" value="SPD87897.1"/>
    <property type="molecule type" value="Genomic_DNA"/>
</dbReference>
<dbReference type="SMART" id="SM00062">
    <property type="entry name" value="PBPb"/>
    <property type="match status" value="1"/>
</dbReference>
<keyword evidence="1 2" id="KW-0732">Signal</keyword>
<proteinExistence type="predicted"/>
<evidence type="ECO:0000256" key="1">
    <source>
        <dbReference type="ARBA" id="ARBA00022729"/>
    </source>
</evidence>
<evidence type="ECO:0000313" key="6">
    <source>
        <dbReference type="Proteomes" id="UP000238164"/>
    </source>
</evidence>
<organism evidence="5 6">
    <name type="scientific">Micropruina glycogenica</name>
    <dbReference type="NCBI Taxonomy" id="75385"/>
    <lineage>
        <taxon>Bacteria</taxon>
        <taxon>Bacillati</taxon>
        <taxon>Actinomycetota</taxon>
        <taxon>Actinomycetes</taxon>
        <taxon>Propionibacteriales</taxon>
        <taxon>Nocardioidaceae</taxon>
        <taxon>Micropruina</taxon>
    </lineage>
</organism>
<keyword evidence="6" id="KW-1185">Reference proteome</keyword>
<dbReference type="AlphaFoldDB" id="A0A2N9JKB1"/>
<dbReference type="Proteomes" id="UP000238164">
    <property type="component" value="Chromosome 1"/>
</dbReference>
<evidence type="ECO:0000313" key="5">
    <source>
        <dbReference type="EMBL" id="SPD87897.1"/>
    </source>
</evidence>
<feature type="chain" id="PRO_5039662994" evidence="2">
    <location>
        <begin position="22"/>
        <end position="291"/>
    </location>
</feature>
<evidence type="ECO:0000259" key="3">
    <source>
        <dbReference type="SMART" id="SM00062"/>
    </source>
</evidence>
<dbReference type="PANTHER" id="PTHR35936">
    <property type="entry name" value="MEMBRANE-BOUND LYTIC MUREIN TRANSGLYCOSYLASE F"/>
    <property type="match status" value="1"/>
</dbReference>
<dbReference type="CDD" id="cd13530">
    <property type="entry name" value="PBP2_peptides_like"/>
    <property type="match status" value="1"/>
</dbReference>
<evidence type="ECO:0000256" key="2">
    <source>
        <dbReference type="SAM" id="SignalP"/>
    </source>
</evidence>
<feature type="domain" description="Solute-binding protein family 3/N-terminal" evidence="3">
    <location>
        <begin position="56"/>
        <end position="284"/>
    </location>
</feature>
<dbReference type="RefSeq" id="WP_105186525.1">
    <property type="nucleotide sequence ID" value="NZ_BAAAGO010000008.1"/>
</dbReference>
<dbReference type="Pfam" id="PF00497">
    <property type="entry name" value="SBP_bac_3"/>
    <property type="match status" value="1"/>
</dbReference>
<dbReference type="SMART" id="SM00079">
    <property type="entry name" value="PBPe"/>
    <property type="match status" value="1"/>
</dbReference>
<gene>
    <name evidence="5" type="ORF">MPLG2_2867</name>
</gene>
<accession>A0A2N9JKB1</accession>
<dbReference type="GO" id="GO:0015276">
    <property type="term" value="F:ligand-gated monoatomic ion channel activity"/>
    <property type="evidence" value="ECO:0007669"/>
    <property type="project" value="InterPro"/>
</dbReference>
<dbReference type="OrthoDB" id="8454826at2"/>
<feature type="domain" description="Ionotropic glutamate receptor C-terminal" evidence="4">
    <location>
        <begin position="56"/>
        <end position="283"/>
    </location>
</feature>
<dbReference type="InterPro" id="IPR001320">
    <property type="entry name" value="Iontro_rcpt_C"/>
</dbReference>
<name>A0A2N9JKB1_9ACTN</name>
<evidence type="ECO:0000259" key="4">
    <source>
        <dbReference type="SMART" id="SM00079"/>
    </source>
</evidence>
<dbReference type="SUPFAM" id="SSF53850">
    <property type="entry name" value="Periplasmic binding protein-like II"/>
    <property type="match status" value="1"/>
</dbReference>
<dbReference type="GO" id="GO:0016020">
    <property type="term" value="C:membrane"/>
    <property type="evidence" value="ECO:0007669"/>
    <property type="project" value="InterPro"/>
</dbReference>